<reference evidence="1" key="1">
    <citation type="submission" date="2020-02" db="EMBL/GenBank/DDBJ databases">
        <authorList>
            <person name="Meier V. D."/>
        </authorList>
    </citation>
    <scope>NUCLEOTIDE SEQUENCE</scope>
    <source>
        <strain evidence="1">AVDCRST_MAG77</strain>
    </source>
</reference>
<proteinExistence type="predicted"/>
<gene>
    <name evidence="1" type="ORF">AVDCRST_MAG77-1590</name>
</gene>
<organism evidence="1">
    <name type="scientific">uncultured Chloroflexota bacterium</name>
    <dbReference type="NCBI Taxonomy" id="166587"/>
    <lineage>
        <taxon>Bacteria</taxon>
        <taxon>Bacillati</taxon>
        <taxon>Chloroflexota</taxon>
        <taxon>environmental samples</taxon>
    </lineage>
</organism>
<evidence type="ECO:0000313" key="1">
    <source>
        <dbReference type="EMBL" id="CAA9241982.1"/>
    </source>
</evidence>
<protein>
    <submittedName>
        <fullName evidence="1">Uncharacterized protein</fullName>
    </submittedName>
</protein>
<dbReference type="EMBL" id="CADCTC010000100">
    <property type="protein sequence ID" value="CAA9241982.1"/>
    <property type="molecule type" value="Genomic_DNA"/>
</dbReference>
<dbReference type="AlphaFoldDB" id="A0A6J4I6R3"/>
<name>A0A6J4I6R3_9CHLR</name>
<sequence length="65" mass="7155">MEETRPLNQDLADLHRLIAHLARRRVGLVDAAGGAFDRRSIQATHLLGKLWAAALSLRLRGTTLA</sequence>
<accession>A0A6J4I6R3</accession>